<reference evidence="2 3" key="1">
    <citation type="submission" date="2021-01" db="EMBL/GenBank/DDBJ databases">
        <title>Whole genome shotgun sequence of Planobispora longispora NBRC 13918.</title>
        <authorList>
            <person name="Komaki H."/>
            <person name="Tamura T."/>
        </authorList>
    </citation>
    <scope>NUCLEOTIDE SEQUENCE [LARGE SCALE GENOMIC DNA]</scope>
    <source>
        <strain evidence="2 3">NBRC 13918</strain>
    </source>
</reference>
<comment type="caution">
    <text evidence="2">The sequence shown here is derived from an EMBL/GenBank/DDBJ whole genome shotgun (WGS) entry which is preliminary data.</text>
</comment>
<dbReference type="AlphaFoldDB" id="A0A8J3RIH3"/>
<sequence length="83" mass="8264">MVPTSNGEAVTKWSRALSPVRGGKRAGPDALGTGSAHSRHGGCLMNDIPKASERPVDSGSQIGSGSARGPAGTAWARPALNGA</sequence>
<proteinExistence type="predicted"/>
<evidence type="ECO:0000313" key="3">
    <source>
        <dbReference type="Proteomes" id="UP000616724"/>
    </source>
</evidence>
<name>A0A8J3RIH3_9ACTN</name>
<accession>A0A8J3RIH3</accession>
<protein>
    <submittedName>
        <fullName evidence="2">Uncharacterized protein</fullName>
    </submittedName>
</protein>
<evidence type="ECO:0000256" key="1">
    <source>
        <dbReference type="SAM" id="MobiDB-lite"/>
    </source>
</evidence>
<dbReference type="EMBL" id="BOOH01000012">
    <property type="protein sequence ID" value="GIH74811.1"/>
    <property type="molecule type" value="Genomic_DNA"/>
</dbReference>
<dbReference type="Proteomes" id="UP000616724">
    <property type="component" value="Unassembled WGS sequence"/>
</dbReference>
<organism evidence="2 3">
    <name type="scientific">Planobispora longispora</name>
    <dbReference type="NCBI Taxonomy" id="28887"/>
    <lineage>
        <taxon>Bacteria</taxon>
        <taxon>Bacillati</taxon>
        <taxon>Actinomycetota</taxon>
        <taxon>Actinomycetes</taxon>
        <taxon>Streptosporangiales</taxon>
        <taxon>Streptosporangiaceae</taxon>
        <taxon>Planobispora</taxon>
    </lineage>
</organism>
<gene>
    <name evidence="2" type="ORF">Plo01_12400</name>
</gene>
<evidence type="ECO:0000313" key="2">
    <source>
        <dbReference type="EMBL" id="GIH74811.1"/>
    </source>
</evidence>
<keyword evidence="3" id="KW-1185">Reference proteome</keyword>
<feature type="region of interest" description="Disordered" evidence="1">
    <location>
        <begin position="1"/>
        <end position="83"/>
    </location>
</feature>